<dbReference type="Pfam" id="PF09453">
    <property type="entry name" value="HIRA_B"/>
    <property type="match status" value="1"/>
</dbReference>
<keyword evidence="5 10" id="KW-0156">Chromatin regulator</keyword>
<keyword evidence="4 10" id="KW-0677">Repeat</keyword>
<evidence type="ECO:0000256" key="9">
    <source>
        <dbReference type="PROSITE-ProRule" id="PRU00221"/>
    </source>
</evidence>
<dbReference type="InterPro" id="IPR015943">
    <property type="entry name" value="WD40/YVTN_repeat-like_dom_sf"/>
</dbReference>
<proteinExistence type="inferred from homology"/>
<dbReference type="GO" id="GO:0006351">
    <property type="term" value="P:DNA-templated transcription"/>
    <property type="evidence" value="ECO:0007669"/>
    <property type="project" value="InterPro"/>
</dbReference>
<evidence type="ECO:0000256" key="5">
    <source>
        <dbReference type="ARBA" id="ARBA00022853"/>
    </source>
</evidence>
<dbReference type="InterPro" id="IPR012337">
    <property type="entry name" value="RNaseH-like_sf"/>
</dbReference>
<feature type="domain" description="CAF1B/HIR1 beta-propeller" evidence="14">
    <location>
        <begin position="4"/>
        <end position="231"/>
    </location>
</feature>
<feature type="repeat" description="WD" evidence="9">
    <location>
        <begin position="1"/>
        <end position="39"/>
    </location>
</feature>
<feature type="compositionally biased region" description="Low complexity" evidence="11">
    <location>
        <begin position="419"/>
        <end position="435"/>
    </location>
</feature>
<organism evidence="15 16">
    <name type="scientific">Dissophora globulifera</name>
    <dbReference type="NCBI Taxonomy" id="979702"/>
    <lineage>
        <taxon>Eukaryota</taxon>
        <taxon>Fungi</taxon>
        <taxon>Fungi incertae sedis</taxon>
        <taxon>Mucoromycota</taxon>
        <taxon>Mortierellomycotina</taxon>
        <taxon>Mortierellomycetes</taxon>
        <taxon>Mortierellales</taxon>
        <taxon>Mortierellaceae</taxon>
        <taxon>Dissophora</taxon>
    </lineage>
</organism>
<evidence type="ECO:0000256" key="11">
    <source>
        <dbReference type="SAM" id="MobiDB-lite"/>
    </source>
</evidence>
<evidence type="ECO:0000256" key="10">
    <source>
        <dbReference type="RuleBase" id="RU364014"/>
    </source>
</evidence>
<dbReference type="Proteomes" id="UP000738325">
    <property type="component" value="Unassembled WGS sequence"/>
</dbReference>
<feature type="domain" description="Gfd2/YDR514C-like C-terminal" evidence="13">
    <location>
        <begin position="943"/>
        <end position="1107"/>
    </location>
</feature>
<gene>
    <name evidence="15" type="primary">HIR1</name>
    <name evidence="15" type="ORF">BGZ99_005538</name>
</gene>
<feature type="region of interest" description="Disordered" evidence="11">
    <location>
        <begin position="406"/>
        <end position="442"/>
    </location>
</feature>
<evidence type="ECO:0000259" key="14">
    <source>
        <dbReference type="Pfam" id="PF24105"/>
    </source>
</evidence>
<dbReference type="OrthoDB" id="1741719at2759"/>
<keyword evidence="8 10" id="KW-0539">Nucleus</keyword>
<dbReference type="InterPro" id="IPR036322">
    <property type="entry name" value="WD40_repeat_dom_sf"/>
</dbReference>
<dbReference type="GO" id="GO:0000785">
    <property type="term" value="C:chromatin"/>
    <property type="evidence" value="ECO:0007669"/>
    <property type="project" value="TreeGrafter"/>
</dbReference>
<dbReference type="GO" id="GO:0006355">
    <property type="term" value="P:regulation of DNA-templated transcription"/>
    <property type="evidence" value="ECO:0007669"/>
    <property type="project" value="InterPro"/>
</dbReference>
<dbReference type="PROSITE" id="PS50082">
    <property type="entry name" value="WD_REPEATS_2"/>
    <property type="match status" value="2"/>
</dbReference>
<dbReference type="GO" id="GO:0005634">
    <property type="term" value="C:nucleus"/>
    <property type="evidence" value="ECO:0007669"/>
    <property type="project" value="UniProtKB-SubCell"/>
</dbReference>
<reference evidence="15" key="1">
    <citation type="journal article" date="2020" name="Fungal Divers.">
        <title>Resolving the Mortierellaceae phylogeny through synthesis of multi-gene phylogenetics and phylogenomics.</title>
        <authorList>
            <person name="Vandepol N."/>
            <person name="Liber J."/>
            <person name="Desiro A."/>
            <person name="Na H."/>
            <person name="Kennedy M."/>
            <person name="Barry K."/>
            <person name="Grigoriev I.V."/>
            <person name="Miller A.N."/>
            <person name="O'Donnell K."/>
            <person name="Stajich J.E."/>
            <person name="Bonito G."/>
        </authorList>
    </citation>
    <scope>NUCLEOTIDE SEQUENCE</scope>
    <source>
        <strain evidence="15">REB-010B</strain>
    </source>
</reference>
<evidence type="ECO:0000256" key="6">
    <source>
        <dbReference type="ARBA" id="ARBA00023015"/>
    </source>
</evidence>
<dbReference type="InterPro" id="IPR048519">
    <property type="entry name" value="Gfd2/YDR514C-like_C"/>
</dbReference>
<dbReference type="Pfam" id="PF21762">
    <property type="entry name" value="DEDDh_C"/>
    <property type="match status" value="1"/>
</dbReference>
<dbReference type="EMBL" id="JAAAIP010000036">
    <property type="protein sequence ID" value="KAG0328355.1"/>
    <property type="molecule type" value="Genomic_DNA"/>
</dbReference>
<dbReference type="PANTHER" id="PTHR13831">
    <property type="entry name" value="MEMBER OF THE HIR1 FAMILY OF WD-REPEAT PROTEINS"/>
    <property type="match status" value="1"/>
</dbReference>
<dbReference type="GO" id="GO:0003676">
    <property type="term" value="F:nucleic acid binding"/>
    <property type="evidence" value="ECO:0007669"/>
    <property type="project" value="InterPro"/>
</dbReference>
<dbReference type="PROSITE" id="PS50294">
    <property type="entry name" value="WD_REPEATS_REGION"/>
    <property type="match status" value="2"/>
</dbReference>
<evidence type="ECO:0000256" key="2">
    <source>
        <dbReference type="ARBA" id="ARBA00007306"/>
    </source>
</evidence>
<dbReference type="InterPro" id="IPR001680">
    <property type="entry name" value="WD40_rpt"/>
</dbReference>
<evidence type="ECO:0000259" key="13">
    <source>
        <dbReference type="Pfam" id="PF21762"/>
    </source>
</evidence>
<feature type="repeat" description="WD" evidence="9">
    <location>
        <begin position="40"/>
        <end position="73"/>
    </location>
</feature>
<dbReference type="InterPro" id="IPR036397">
    <property type="entry name" value="RNaseH_sf"/>
</dbReference>
<keyword evidence="7 10" id="KW-0804">Transcription</keyword>
<dbReference type="Pfam" id="PF24105">
    <property type="entry name" value="Beta-prop_CAF1B_HIR1"/>
    <property type="match status" value="1"/>
</dbReference>
<dbReference type="Gene3D" id="2.130.10.10">
    <property type="entry name" value="YVTN repeat-like/Quinoprotein amine dehydrogenase"/>
    <property type="match status" value="1"/>
</dbReference>
<dbReference type="AlphaFoldDB" id="A0A9P6RSJ7"/>
<dbReference type="Pfam" id="PF07569">
    <property type="entry name" value="Hira"/>
    <property type="match status" value="2"/>
</dbReference>
<evidence type="ECO:0000259" key="12">
    <source>
        <dbReference type="Pfam" id="PF07569"/>
    </source>
</evidence>
<name>A0A9P6RSJ7_9FUNG</name>
<comment type="subcellular location">
    <subcellularLocation>
        <location evidence="1 10">Nucleus</location>
    </subcellularLocation>
</comment>
<evidence type="ECO:0000256" key="3">
    <source>
        <dbReference type="ARBA" id="ARBA00022574"/>
    </source>
</evidence>
<comment type="caution">
    <text evidence="15">The sequence shown here is derived from an EMBL/GenBank/DDBJ whole genome shotgun (WGS) entry which is preliminary data.</text>
</comment>
<dbReference type="GO" id="GO:0006338">
    <property type="term" value="P:chromatin remodeling"/>
    <property type="evidence" value="ECO:0007669"/>
    <property type="project" value="InterPro"/>
</dbReference>
<comment type="similarity">
    <text evidence="2 10">Belongs to the WD repeat HIR1 family.</text>
</comment>
<evidence type="ECO:0000256" key="1">
    <source>
        <dbReference type="ARBA" id="ARBA00004123"/>
    </source>
</evidence>
<dbReference type="SUPFAM" id="SSF53098">
    <property type="entry name" value="Ribonuclease H-like"/>
    <property type="match status" value="1"/>
</dbReference>
<dbReference type="PANTHER" id="PTHR13831:SF0">
    <property type="entry name" value="PROTEIN HIRA"/>
    <property type="match status" value="1"/>
</dbReference>
<keyword evidence="3 9" id="KW-0853">WD repeat</keyword>
<dbReference type="InterPro" id="IPR019015">
    <property type="entry name" value="HIRA_B_motif"/>
</dbReference>
<keyword evidence="16" id="KW-1185">Reference proteome</keyword>
<evidence type="ECO:0000313" key="15">
    <source>
        <dbReference type="EMBL" id="KAG0328355.1"/>
    </source>
</evidence>
<keyword evidence="10" id="KW-0678">Repressor</keyword>
<comment type="function">
    <text evidence="10">Required for replication-independent chromatin assembly and for the periodic repression of histone gene transcription during the cell cycle.</text>
</comment>
<dbReference type="InterPro" id="IPR055410">
    <property type="entry name" value="Beta-prop_CAF1B_HIR1"/>
</dbReference>
<dbReference type="SMART" id="SM00320">
    <property type="entry name" value="WD40"/>
    <property type="match status" value="4"/>
</dbReference>
<dbReference type="InterPro" id="IPR011494">
    <property type="entry name" value="HIRA-like_C"/>
</dbReference>
<evidence type="ECO:0000313" key="16">
    <source>
        <dbReference type="Proteomes" id="UP000738325"/>
    </source>
</evidence>
<feature type="domain" description="Protein HIRA-like C-terminal" evidence="12">
    <location>
        <begin position="505"/>
        <end position="602"/>
    </location>
</feature>
<dbReference type="InterPro" id="IPR031120">
    <property type="entry name" value="HIR1-like"/>
</dbReference>
<feature type="domain" description="Protein HIRA-like C-terminal" evidence="12">
    <location>
        <begin position="623"/>
        <end position="678"/>
    </location>
</feature>
<keyword evidence="6 10" id="KW-0805">Transcription regulation</keyword>
<dbReference type="GO" id="GO:0000417">
    <property type="term" value="C:HIR complex"/>
    <property type="evidence" value="ECO:0007669"/>
    <property type="project" value="TreeGrafter"/>
</dbReference>
<dbReference type="Gene3D" id="3.30.420.10">
    <property type="entry name" value="Ribonuclease H-like superfamily/Ribonuclease H"/>
    <property type="match status" value="1"/>
</dbReference>
<protein>
    <recommendedName>
        <fullName evidence="10">Protein HIR</fullName>
    </recommendedName>
</protein>
<sequence>MTIDVTDVAWSPENTYLASAGLDSKIIIWDGRTFDRVITLDQHQGFVKGLTWDPVGKYMASQSDDKSVRIWRITDWEVEVEVTEPFSQSSGTTFFRRLSWSPDGGHIATANAFSGVDKPVPVASVITRDNWRADISLVGHSAPVEVVAFNPLLFKYTDASGSIGFTSICAVGSQDRGITVWRTHEPKAFVAIKELFEHSFLDLSWTPDGQSLFACSYDGTVAVLLFQSENLGEAVPAEERHRLLAKYGYERRGEIMAETPLQLAMEEQLKESSAKSRMDQVMQHDSSMEGVTSTFAKPSDPSVFANATVALISPSTTISAPPVSQVHIVASEQTVTMTSDGKKRIKPLFLGNGMGAVTAPTPQIQPIVHPVGGQHPSIGMTDGVGRGEPSMAIPDGGFPTVVIGTKRKDPPTNGVAITGGPAKKASEAGAKGKAGPQRNEEDVTSRLAIASPLLAVSKVRLGVPRVRSHITRNRAGLECHNSISGEQPSRVVYSQKGAVVWTDYLPSSVLLMTGNSQFTAVACEDGGLYVYSPAGRRNVIQQVAVLSSVSISPILQPSIHAAEVASTSVSITSATVRQNGLPLLTTSAGQGYTYHERMKIWAAATGGRLEKDVAFAQELLNVEESVQSVVTLTHLENQMAAAQVLGSASEYRQWLRCYVQRLADESAVARVEELCKYLLGPVYQGGERSGWQPTILGFQKRELLKELLPVLSSNRSLQRIVKEYLSGLEMVTKSSAAASSLSGASSSVKPAALHTALYEWGKECPKDLRNDLDNFFASRDFLDREGVFFKGVDDSNEKWVALITMQGLDETWTMICSRLQYSFAQLHEAKGTTFSQVAPAPRMPVVAAYHKFVKDIVKANKARRIKEKVKGWSLELARATEMTMIAPKLSDATAESSTSAVAASAATAATASVPRSSSSSSSSSASSFLTPRERAAASSGMWFISVDIESYERDHSKILEIGWSVWDSRINKFVDRHYAISDYRHLQNGRYVADRRDRFMFGDTVWATLEDSIAAFQDDLETAAKLNEQGLFALIAHDMSSDETYLRKMGVEFPRGMIKFDTLLLNAARSGDSNKTGLGRLLDQLEIENYSLHNAGNDAHYTLELFMWLTRDYAKRMDAKDSGSQ</sequence>
<evidence type="ECO:0000256" key="4">
    <source>
        <dbReference type="ARBA" id="ARBA00022737"/>
    </source>
</evidence>
<accession>A0A9P6RSJ7</accession>
<evidence type="ECO:0000256" key="8">
    <source>
        <dbReference type="ARBA" id="ARBA00023242"/>
    </source>
</evidence>
<evidence type="ECO:0000256" key="7">
    <source>
        <dbReference type="ARBA" id="ARBA00023163"/>
    </source>
</evidence>
<dbReference type="GO" id="GO:0031491">
    <property type="term" value="F:nucleosome binding"/>
    <property type="evidence" value="ECO:0007669"/>
    <property type="project" value="TreeGrafter"/>
</dbReference>
<dbReference type="SUPFAM" id="SSF50978">
    <property type="entry name" value="WD40 repeat-like"/>
    <property type="match status" value="1"/>
</dbReference>